<gene>
    <name evidence="5" type="ORF">DIT26_07495</name>
    <name evidence="6" type="ORF">XE02_0180</name>
</gene>
<dbReference type="Pfam" id="PF00496">
    <property type="entry name" value="SBP_bac_5"/>
    <property type="match status" value="1"/>
</dbReference>
<dbReference type="SUPFAM" id="SSF53850">
    <property type="entry name" value="Periplasmic binding protein-like II"/>
    <property type="match status" value="1"/>
</dbReference>
<sequence length="508" mass="56798">MNSIIIGGGIVRKYFSVFLVVVLSVALFAASDNVLVMAIETEPVGFDPTLVTAFASHRVLENVYDGLLKYDENMNLVPNLAEDFEVVDPYTIVFEIREGVKFHNGEVLTVEDVLYTFERIMDPDVKAPAATYYGEVESIKVIEGNKVEFKLKIPMASSLLPNFAGVNSAILSKSFVESGANLQLVTNGTGPFYVEEFVAGNYISLKKNADYFVEGLPYLDGIKMMIMPEEVTRVSALRNGDVDLAKIGEPLSLNQLSTDRFKIFRTPVLSYYLLGFNTTRGALSKPEVRNALNYAINREMIVKAVAFDEATVTGPLNPELDFWAVQPNEFEEYTYNPAKAKQLLTDAGYPNGFEFEIVAAQRYNFDKVAQVIQAQLAEIGVTAKINIVEWGIFISKWRESDFDSFISSNSGSIDPDIQFNRTFRTGGSTNVFLYSNPEVDELLDRGRSESDIDARQKIYVELQKKLVEDSPILFLYSANTIFASNNAVEGFRSLANESLVFLRETRKK</sequence>
<dbReference type="Gene3D" id="3.40.190.10">
    <property type="entry name" value="Periplasmic binding protein-like II"/>
    <property type="match status" value="1"/>
</dbReference>
<name>A0A124G1N5_9BACT</name>
<feature type="domain" description="Solute-binding protein family 5" evidence="4">
    <location>
        <begin position="76"/>
        <end position="427"/>
    </location>
</feature>
<dbReference type="Proteomes" id="UP000264215">
    <property type="component" value="Unassembled WGS sequence"/>
</dbReference>
<dbReference type="InterPro" id="IPR030678">
    <property type="entry name" value="Peptide/Ni-bd"/>
</dbReference>
<dbReference type="InterPro" id="IPR039424">
    <property type="entry name" value="SBP_5"/>
</dbReference>
<evidence type="ECO:0000256" key="2">
    <source>
        <dbReference type="ARBA" id="ARBA00022448"/>
    </source>
</evidence>
<comment type="similarity">
    <text evidence="1">Belongs to the bacterial solute-binding protein 5 family.</text>
</comment>
<reference evidence="5 8" key="3">
    <citation type="journal article" date="2018" name="Nat. Biotechnol.">
        <title>A standardized bacterial taxonomy based on genome phylogeny substantially revises the tree of life.</title>
        <authorList>
            <person name="Parks D.H."/>
            <person name="Chuvochina M."/>
            <person name="Waite D.W."/>
            <person name="Rinke C."/>
            <person name="Skarshewski A."/>
            <person name="Chaumeil P.A."/>
            <person name="Hugenholtz P."/>
        </authorList>
    </citation>
    <scope>NUCLEOTIDE SEQUENCE [LARGE SCALE GENOMIC DNA]</scope>
    <source>
        <strain evidence="5">UBA9905</strain>
    </source>
</reference>
<dbReference type="GO" id="GO:0042597">
    <property type="term" value="C:periplasmic space"/>
    <property type="evidence" value="ECO:0007669"/>
    <property type="project" value="UniProtKB-ARBA"/>
</dbReference>
<dbReference type="InterPro" id="IPR023765">
    <property type="entry name" value="SBP_5_CS"/>
</dbReference>
<dbReference type="PANTHER" id="PTHR30290:SF9">
    <property type="entry name" value="OLIGOPEPTIDE-BINDING PROTEIN APPA"/>
    <property type="match status" value="1"/>
</dbReference>
<organism evidence="6 7">
    <name type="scientific">Mesotoga infera</name>
    <dbReference type="NCBI Taxonomy" id="1236046"/>
    <lineage>
        <taxon>Bacteria</taxon>
        <taxon>Thermotogati</taxon>
        <taxon>Thermotogota</taxon>
        <taxon>Thermotogae</taxon>
        <taxon>Kosmotogales</taxon>
        <taxon>Kosmotogaceae</taxon>
        <taxon>Mesotoga</taxon>
    </lineage>
</organism>
<dbReference type="CDD" id="cd08516">
    <property type="entry name" value="PBP2_NikA_DppA_OppA_like_11"/>
    <property type="match status" value="1"/>
</dbReference>
<dbReference type="Gene3D" id="3.10.105.10">
    <property type="entry name" value="Dipeptide-binding Protein, Domain 3"/>
    <property type="match status" value="1"/>
</dbReference>
<dbReference type="PROSITE" id="PS01040">
    <property type="entry name" value="SBP_BACTERIAL_5"/>
    <property type="match status" value="1"/>
</dbReference>
<dbReference type="AlphaFoldDB" id="A0A124G1N5"/>
<reference evidence="7" key="2">
    <citation type="journal article" date="2015" name="MBio">
        <title>Genome-Resolved Metagenomic Analysis Reveals Roles for Candidate Phyla and Other Microbial Community Members in Biogeochemical Transformations in Oil Reservoirs.</title>
        <authorList>
            <person name="Hu P."/>
            <person name="Tom L."/>
            <person name="Singh A."/>
            <person name="Thomas B.C."/>
            <person name="Baker B.J."/>
            <person name="Piceno Y.M."/>
            <person name="Andersen G.L."/>
            <person name="Banfield J.F."/>
        </authorList>
    </citation>
    <scope>NUCLEOTIDE SEQUENCE [LARGE SCALE GENOMIC DNA]</scope>
</reference>
<comment type="caution">
    <text evidence="6">The sequence shown here is derived from an EMBL/GenBank/DDBJ whole genome shotgun (WGS) entry which is preliminary data.</text>
</comment>
<dbReference type="PIRSF" id="PIRSF002741">
    <property type="entry name" value="MppA"/>
    <property type="match status" value="1"/>
</dbReference>
<keyword evidence="3" id="KW-0732">Signal</keyword>
<accession>A0A124G1N5</accession>
<evidence type="ECO:0000256" key="3">
    <source>
        <dbReference type="ARBA" id="ARBA00022729"/>
    </source>
</evidence>
<dbReference type="InterPro" id="IPR000914">
    <property type="entry name" value="SBP_5_dom"/>
</dbReference>
<dbReference type="GO" id="GO:0043190">
    <property type="term" value="C:ATP-binding cassette (ABC) transporter complex"/>
    <property type="evidence" value="ECO:0007669"/>
    <property type="project" value="InterPro"/>
</dbReference>
<reference evidence="6" key="1">
    <citation type="journal article" date="2015" name="MBio">
        <title>Genome-resolved metagenomic analysis reveals roles for candidate phyla and other microbial community members in biogeochemical transformations in oil reservoirs.</title>
        <authorList>
            <person name="Hu P."/>
            <person name="Tom L."/>
            <person name="Singh A."/>
            <person name="Thomas B.C."/>
            <person name="Baker B.J."/>
            <person name="Piceno Y.M."/>
            <person name="Andersen G.L."/>
            <person name="Banfield J.F."/>
        </authorList>
    </citation>
    <scope>NUCLEOTIDE SEQUENCE [LARGE SCALE GENOMIC DNA]</scope>
    <source>
        <strain evidence="6">46_70</strain>
    </source>
</reference>
<evidence type="ECO:0000313" key="5">
    <source>
        <dbReference type="EMBL" id="HCO70400.1"/>
    </source>
</evidence>
<dbReference type="PATRIC" id="fig|1236046.5.peg.1008"/>
<dbReference type="EMBL" id="LGGW01000008">
    <property type="protein sequence ID" value="KUK91147.1"/>
    <property type="molecule type" value="Genomic_DNA"/>
</dbReference>
<evidence type="ECO:0000313" key="8">
    <source>
        <dbReference type="Proteomes" id="UP000264215"/>
    </source>
</evidence>
<proteinExistence type="inferred from homology"/>
<evidence type="ECO:0000259" key="4">
    <source>
        <dbReference type="Pfam" id="PF00496"/>
    </source>
</evidence>
<protein>
    <submittedName>
        <fullName evidence="5">ABC transporter substrate-binding protein</fullName>
    </submittedName>
    <submittedName>
        <fullName evidence="6">ABC-type dipeptide transport system, periplasmic component</fullName>
    </submittedName>
</protein>
<evidence type="ECO:0000256" key="1">
    <source>
        <dbReference type="ARBA" id="ARBA00005695"/>
    </source>
</evidence>
<dbReference type="GO" id="GO:1904680">
    <property type="term" value="F:peptide transmembrane transporter activity"/>
    <property type="evidence" value="ECO:0007669"/>
    <property type="project" value="TreeGrafter"/>
</dbReference>
<dbReference type="GO" id="GO:0015833">
    <property type="term" value="P:peptide transport"/>
    <property type="evidence" value="ECO:0007669"/>
    <property type="project" value="TreeGrafter"/>
</dbReference>
<dbReference type="EMBL" id="DQBS01000168">
    <property type="protein sequence ID" value="HCO70400.1"/>
    <property type="molecule type" value="Genomic_DNA"/>
</dbReference>
<dbReference type="PANTHER" id="PTHR30290">
    <property type="entry name" value="PERIPLASMIC BINDING COMPONENT OF ABC TRANSPORTER"/>
    <property type="match status" value="1"/>
</dbReference>
<dbReference type="Proteomes" id="UP000055014">
    <property type="component" value="Unassembled WGS sequence"/>
</dbReference>
<dbReference type="Gene3D" id="3.90.76.10">
    <property type="entry name" value="Dipeptide-binding Protein, Domain 1"/>
    <property type="match status" value="1"/>
</dbReference>
<keyword evidence="2" id="KW-0813">Transport</keyword>
<evidence type="ECO:0000313" key="6">
    <source>
        <dbReference type="EMBL" id="KUK91147.1"/>
    </source>
</evidence>
<evidence type="ECO:0000313" key="7">
    <source>
        <dbReference type="Proteomes" id="UP000055014"/>
    </source>
</evidence>